<evidence type="ECO:0000313" key="1">
    <source>
        <dbReference type="EMBL" id="KAJ2801144.1"/>
    </source>
</evidence>
<dbReference type="Proteomes" id="UP001140087">
    <property type="component" value="Unassembled WGS sequence"/>
</dbReference>
<gene>
    <name evidence="1" type="primary">YTM1_1</name>
    <name evidence="1" type="ORF">H4R21_002899</name>
</gene>
<name>A0ACC1L4M1_9FUNG</name>
<sequence>MDECSALLASGSLGAAVAAGELADSELGLGAARQLSQALEQRLDACRAEIQRQLDDNREAYAAAVAEVSRAQDTADLLLHGIDDMQALVGDDETGAGARLAAARHAEAQAVQQMNDSGSVLRCLRRLAALKADLHGMDVLVREQRLDAAAEAVVALEAALAAASELEGAQVSRVLADRVSLARLSIKDRALERLGAAVAVDIDERVLRVRADRTAAEPALFEALERLGATGEALQSLGARLVSKAVRPLLAARGIRHMASADDVDVFAVELGRTGDVSPPADVCGAVLGMVDKVDRVLGAASGHAAGATAWSGDVLSGISQLVLERCLLRLGALAPGSGLADYLDVANALVEFEEALLARCPLAERPILAAASRVEELFVEQRGARALVQARELADTASFQVYEMSGHEVLSADTLCALAGVDQLSPALAAAAGEGAAVFPQCAISGSVRELVALAYRLANEALMEPARQALDVYGALFPVLHTAELKAPALAWQYYNDCMYAAHHAAHLGAACDSGERGAWQTTAQRLVDAAAAHVAEMERGTARELERIVDAGSYADSAQDGRRAALAALSERVRRAVAQLCRAAMPPAVTPHVFYSALGRHLDAVFDATAAAVIDVRDISLDDSQVLSDHCWSIHGLVDLFRLDAQVLARYAGLAATASSGAEALDPLLQADGDECAELAARYCAQAGKLAQLADVLLISRADILARRRAGLLAQFTVDELVGLVRALFSDTHERARDIDELRRM</sequence>
<organism evidence="1 2">
    <name type="scientific">Coemansia helicoidea</name>
    <dbReference type="NCBI Taxonomy" id="1286919"/>
    <lineage>
        <taxon>Eukaryota</taxon>
        <taxon>Fungi</taxon>
        <taxon>Fungi incertae sedis</taxon>
        <taxon>Zoopagomycota</taxon>
        <taxon>Kickxellomycotina</taxon>
        <taxon>Kickxellomycetes</taxon>
        <taxon>Kickxellales</taxon>
        <taxon>Kickxellaceae</taxon>
        <taxon>Coemansia</taxon>
    </lineage>
</organism>
<protein>
    <submittedName>
        <fullName evidence="1">Ribosome biogenesis protein ytm1</fullName>
    </submittedName>
</protein>
<proteinExistence type="predicted"/>
<comment type="caution">
    <text evidence="1">The sequence shown here is derived from an EMBL/GenBank/DDBJ whole genome shotgun (WGS) entry which is preliminary data.</text>
</comment>
<evidence type="ECO:0000313" key="2">
    <source>
        <dbReference type="Proteomes" id="UP001140087"/>
    </source>
</evidence>
<reference evidence="1" key="1">
    <citation type="submission" date="2022-07" db="EMBL/GenBank/DDBJ databases">
        <title>Phylogenomic reconstructions and comparative analyses of Kickxellomycotina fungi.</title>
        <authorList>
            <person name="Reynolds N.K."/>
            <person name="Stajich J.E."/>
            <person name="Barry K."/>
            <person name="Grigoriev I.V."/>
            <person name="Crous P."/>
            <person name="Smith M.E."/>
        </authorList>
    </citation>
    <scope>NUCLEOTIDE SEQUENCE</scope>
    <source>
        <strain evidence="1">BCRC 34780</strain>
    </source>
</reference>
<keyword evidence="2" id="KW-1185">Reference proteome</keyword>
<accession>A0ACC1L4M1</accession>
<dbReference type="EMBL" id="JANBUN010000825">
    <property type="protein sequence ID" value="KAJ2801144.1"/>
    <property type="molecule type" value="Genomic_DNA"/>
</dbReference>